<dbReference type="GO" id="GO:0005737">
    <property type="term" value="C:cytoplasm"/>
    <property type="evidence" value="ECO:0007669"/>
    <property type="project" value="UniProtKB-SubCell"/>
</dbReference>
<dbReference type="GO" id="GO:0016887">
    <property type="term" value="F:ATP hydrolysis activity"/>
    <property type="evidence" value="ECO:0007669"/>
    <property type="project" value="UniProtKB-UniRule"/>
</dbReference>
<comment type="function">
    <text evidence="10">ATP-dependent serine protease that mediates the selective degradation of mutant and abnormal proteins as well as certain short-lived regulatory proteins. Required for cellular homeostasis and for survival from DNA damage and developmental changes induced by stress. Degrades polypeptides processively to yield small peptide fragments that are 5 to 10 amino acids long. Binds to DNA in a double-stranded, site-specific manner.</text>
</comment>
<evidence type="ECO:0000256" key="12">
    <source>
        <dbReference type="PIRSR" id="PIRSR001174-1"/>
    </source>
</evidence>
<dbReference type="InterPro" id="IPR027065">
    <property type="entry name" value="Lon_Prtase"/>
</dbReference>
<evidence type="ECO:0000256" key="10">
    <source>
        <dbReference type="HAMAP-Rule" id="MF_01973"/>
    </source>
</evidence>
<evidence type="ECO:0000256" key="2">
    <source>
        <dbReference type="ARBA" id="ARBA00022490"/>
    </source>
</evidence>
<dbReference type="Gene3D" id="1.10.8.60">
    <property type="match status" value="1"/>
</dbReference>
<evidence type="ECO:0000256" key="6">
    <source>
        <dbReference type="ARBA" id="ARBA00022825"/>
    </source>
</evidence>
<dbReference type="STRING" id="1798377.A2872_04150"/>
<dbReference type="PROSITE" id="PS51786">
    <property type="entry name" value="LON_PROTEOLYTIC"/>
    <property type="match status" value="1"/>
</dbReference>
<dbReference type="GO" id="GO:0005524">
    <property type="term" value="F:ATP binding"/>
    <property type="evidence" value="ECO:0007669"/>
    <property type="project" value="UniProtKB-UniRule"/>
</dbReference>
<keyword evidence="16" id="KW-0175">Coiled coil</keyword>
<evidence type="ECO:0000256" key="4">
    <source>
        <dbReference type="ARBA" id="ARBA00022741"/>
    </source>
</evidence>
<comment type="caution">
    <text evidence="20">The sequence shown here is derived from an EMBL/GenBank/DDBJ whole genome shotgun (WGS) entry which is preliminary data.</text>
</comment>
<comment type="subcellular location">
    <subcellularLocation>
        <location evidence="1 10 11">Cytoplasm</location>
    </subcellularLocation>
</comment>
<dbReference type="FunFam" id="1.20.5.5270:FF:000002">
    <property type="entry name" value="Lon protease homolog"/>
    <property type="match status" value="1"/>
</dbReference>
<dbReference type="InterPro" id="IPR054594">
    <property type="entry name" value="Lon_lid"/>
</dbReference>
<evidence type="ECO:0000256" key="7">
    <source>
        <dbReference type="ARBA" id="ARBA00022840"/>
    </source>
</evidence>
<evidence type="ECO:0000256" key="5">
    <source>
        <dbReference type="ARBA" id="ARBA00022801"/>
    </source>
</evidence>
<evidence type="ECO:0000313" key="20">
    <source>
        <dbReference type="EMBL" id="OGG06135.1"/>
    </source>
</evidence>
<dbReference type="Pfam" id="PF22667">
    <property type="entry name" value="Lon_lid"/>
    <property type="match status" value="1"/>
</dbReference>
<feature type="domain" description="Lon proteolytic" evidence="18">
    <location>
        <begin position="619"/>
        <end position="800"/>
    </location>
</feature>
<dbReference type="GO" id="GO:0034605">
    <property type="term" value="P:cellular response to heat"/>
    <property type="evidence" value="ECO:0007669"/>
    <property type="project" value="UniProtKB-UniRule"/>
</dbReference>
<dbReference type="InterPro" id="IPR015947">
    <property type="entry name" value="PUA-like_sf"/>
</dbReference>
<keyword evidence="2 10" id="KW-0963">Cytoplasm</keyword>
<proteinExistence type="evidence at transcript level"/>
<evidence type="ECO:0000259" key="18">
    <source>
        <dbReference type="PROSITE" id="PS51786"/>
    </source>
</evidence>
<feature type="region of interest" description="Disordered" evidence="17">
    <location>
        <begin position="340"/>
        <end position="368"/>
    </location>
</feature>
<dbReference type="PROSITE" id="PS01046">
    <property type="entry name" value="LON_SER"/>
    <property type="match status" value="1"/>
</dbReference>
<dbReference type="SMART" id="SM00382">
    <property type="entry name" value="AAA"/>
    <property type="match status" value="1"/>
</dbReference>
<accession>A0A1F5Z195</accession>
<comment type="similarity">
    <text evidence="10 11 14 15">Belongs to the peptidase S16 family.</text>
</comment>
<evidence type="ECO:0000259" key="19">
    <source>
        <dbReference type="PROSITE" id="PS51787"/>
    </source>
</evidence>
<sequence length="807" mass="90109">MEEKLLPVCPLRDTPLFPKTETVLYFGRPRSVAAVKAAFDSEKLVFVVLQKDSNKTEPANGELFNVGTVCQIKHVLYAENGEVSVLVNALYRAKVENYQNFDGFTLASVQSFDESEKPTEEEMVLGNHIVNLLQSALRAGKPFDFLVIMRVMAGITPQELIDLTAPMLDEKPDEKQIILEEPNLKPRLEKIIDSLNREIKNLEVEKNLAARMQTQMDKNYKERILQEKKRAIEEELGEEDEEKSEAKELMDKLVKAKMPAEVHKKAEKELKKFEKMSNMNPEKGWLRNYLDWLLDMPWGKVSPNNADIKNAEAILNEDHFGLEKVKERIIEHLAVLKLQHEESKDDQSDPSPEESSGKTTLPGEGLAKKKKTAMPTILCFVGPPGVGKTSLGKSIAKALNREFVRVSLGGIRDEAEIRGHRRTYVGALPGRIIQGIKQAGTRNPVFMLDEIDKLGADFRGDPSAALLEALDPEQNSAFSDHYLDVPFDLSQVMFITTANLLDTIPSALLDRLEVIEFPGYTVEEKFNIGKKYLFPKQKEVNGLKGKNIILDDKALRTIVTRYTYEAGVRNLEREIARIMRKVARKITQGNLSGDVVIVEDDIHSYLGPFKFTSTLAERKDESGLATGLFWSQAGGGILLIEVAVMPGKGTLTLTGHLGEVMQESARAALSYIRSHHKDLGLDAKMFQKIDVHIHVPEGARPKDGPSAGVAITTALASALTRRPVNRFVGMTGEVTLRGRVLEIGGVKEKVVGAHLAGIKKIILPKHNKKDLEDIPEYVTKDLQFVFVDQVNEVLSESLMPRVSKSKK</sequence>
<evidence type="ECO:0000256" key="16">
    <source>
        <dbReference type="SAM" id="Coils"/>
    </source>
</evidence>
<keyword evidence="8 10" id="KW-0346">Stress response</keyword>
<feature type="domain" description="Lon N-terminal" evidence="19">
    <location>
        <begin position="6"/>
        <end position="199"/>
    </location>
</feature>
<dbReference type="InterPro" id="IPR020568">
    <property type="entry name" value="Ribosomal_Su5_D2-typ_SF"/>
</dbReference>
<dbReference type="InterPro" id="IPR004815">
    <property type="entry name" value="Lon_bac/euk-typ"/>
</dbReference>
<dbReference type="HAMAP" id="MF_01973">
    <property type="entry name" value="lon_bact"/>
    <property type="match status" value="1"/>
</dbReference>
<dbReference type="NCBIfam" id="TIGR00763">
    <property type="entry name" value="lon"/>
    <property type="match status" value="1"/>
</dbReference>
<keyword evidence="5 10" id="KW-0378">Hydrolase</keyword>
<dbReference type="SMART" id="SM00464">
    <property type="entry name" value="LON"/>
    <property type="match status" value="1"/>
</dbReference>
<dbReference type="Gene3D" id="1.20.5.5270">
    <property type="match status" value="1"/>
</dbReference>
<evidence type="ECO:0000256" key="8">
    <source>
        <dbReference type="ARBA" id="ARBA00023016"/>
    </source>
</evidence>
<dbReference type="InterPro" id="IPR003111">
    <property type="entry name" value="Lon_prtase_N"/>
</dbReference>
<dbReference type="InterPro" id="IPR027543">
    <property type="entry name" value="Lon_bac"/>
</dbReference>
<dbReference type="PIRSF" id="PIRSF001174">
    <property type="entry name" value="Lon_proteas"/>
    <property type="match status" value="1"/>
</dbReference>
<dbReference type="SUPFAM" id="SSF54211">
    <property type="entry name" value="Ribosomal protein S5 domain 2-like"/>
    <property type="match status" value="1"/>
</dbReference>
<comment type="subunit">
    <text evidence="10 11">Homohexamer. Organized in a ring with a central cavity.</text>
</comment>
<dbReference type="InterPro" id="IPR046336">
    <property type="entry name" value="Lon_prtase_N_sf"/>
</dbReference>
<dbReference type="GO" id="GO:0043565">
    <property type="term" value="F:sequence-specific DNA binding"/>
    <property type="evidence" value="ECO:0007669"/>
    <property type="project" value="UniProtKB-UniRule"/>
</dbReference>
<evidence type="ECO:0000256" key="17">
    <source>
        <dbReference type="SAM" id="MobiDB-lite"/>
    </source>
</evidence>
<dbReference type="PROSITE" id="PS51787">
    <property type="entry name" value="LON_N"/>
    <property type="match status" value="1"/>
</dbReference>
<dbReference type="InterPro" id="IPR008268">
    <property type="entry name" value="Peptidase_S16_AS"/>
</dbReference>
<protein>
    <recommendedName>
        <fullName evidence="10 11">Lon protease</fullName>
        <ecNumber evidence="10 11">3.4.21.53</ecNumber>
    </recommendedName>
    <alternativeName>
        <fullName evidence="10">ATP-dependent protease La</fullName>
    </alternativeName>
</protein>
<dbReference type="InterPro" id="IPR003959">
    <property type="entry name" value="ATPase_AAA_core"/>
</dbReference>
<evidence type="ECO:0000256" key="13">
    <source>
        <dbReference type="PIRSR" id="PIRSR001174-2"/>
    </source>
</evidence>
<dbReference type="Gene3D" id="2.30.130.40">
    <property type="entry name" value="LON domain-like"/>
    <property type="match status" value="1"/>
</dbReference>
<evidence type="ECO:0000256" key="11">
    <source>
        <dbReference type="PIRNR" id="PIRNR001174"/>
    </source>
</evidence>
<gene>
    <name evidence="10" type="primary">lon</name>
    <name evidence="20" type="ORF">A2872_04150</name>
</gene>
<dbReference type="InterPro" id="IPR027417">
    <property type="entry name" value="P-loop_NTPase"/>
</dbReference>
<dbReference type="EC" id="3.4.21.53" evidence="10 11"/>
<keyword evidence="7 10" id="KW-0067">ATP-binding</keyword>
<dbReference type="FunFam" id="3.40.50.300:FF:000021">
    <property type="entry name" value="Lon protease homolog"/>
    <property type="match status" value="1"/>
</dbReference>
<reference evidence="20 21" key="1">
    <citation type="journal article" date="2016" name="Nat. Commun.">
        <title>Thousands of microbial genomes shed light on interconnected biogeochemical processes in an aquifer system.</title>
        <authorList>
            <person name="Anantharaman K."/>
            <person name="Brown C.T."/>
            <person name="Hug L.A."/>
            <person name="Sharon I."/>
            <person name="Castelle C.J."/>
            <person name="Probst A.J."/>
            <person name="Thomas B.C."/>
            <person name="Singh A."/>
            <person name="Wilkins M.J."/>
            <person name="Karaoz U."/>
            <person name="Brodie E.L."/>
            <person name="Williams K.H."/>
            <person name="Hubbard S.S."/>
            <person name="Banfield J.F."/>
        </authorList>
    </citation>
    <scope>NUCLEOTIDE SEQUENCE [LARGE SCALE GENOMIC DNA]</scope>
</reference>
<dbReference type="Pfam" id="PF05362">
    <property type="entry name" value="Lon_C"/>
    <property type="match status" value="1"/>
</dbReference>
<dbReference type="Gene3D" id="1.20.58.1480">
    <property type="match status" value="1"/>
</dbReference>
<comment type="induction">
    <text evidence="10">By heat shock.</text>
</comment>
<evidence type="ECO:0000256" key="9">
    <source>
        <dbReference type="ARBA" id="ARBA00050665"/>
    </source>
</evidence>
<dbReference type="PRINTS" id="PR00830">
    <property type="entry name" value="ENDOLAPTASE"/>
</dbReference>
<name>A0A1F5Z195_9BACT</name>
<evidence type="ECO:0000256" key="1">
    <source>
        <dbReference type="ARBA" id="ARBA00004496"/>
    </source>
</evidence>
<evidence type="ECO:0000256" key="14">
    <source>
        <dbReference type="PROSITE-ProRule" id="PRU01122"/>
    </source>
</evidence>
<organism evidence="20 21">
    <name type="scientific">Candidatus Gottesmanbacteria bacterium RIFCSPHIGHO2_01_FULL_42_12</name>
    <dbReference type="NCBI Taxonomy" id="1798377"/>
    <lineage>
        <taxon>Bacteria</taxon>
        <taxon>Candidatus Gottesmaniibacteriota</taxon>
    </lineage>
</organism>
<comment type="catalytic activity">
    <reaction evidence="9 10 11 14">
        <text>Hydrolysis of proteins in presence of ATP.</text>
        <dbReference type="EC" id="3.4.21.53"/>
    </reaction>
</comment>
<dbReference type="AlphaFoldDB" id="A0A1F5Z195"/>
<dbReference type="Pfam" id="PF00004">
    <property type="entry name" value="AAA"/>
    <property type="match status" value="1"/>
</dbReference>
<feature type="active site" evidence="10 12">
    <location>
        <position position="749"/>
    </location>
</feature>
<evidence type="ECO:0000313" key="21">
    <source>
        <dbReference type="Proteomes" id="UP000178681"/>
    </source>
</evidence>
<feature type="active site" evidence="10 12">
    <location>
        <position position="706"/>
    </location>
</feature>
<evidence type="ECO:0000256" key="15">
    <source>
        <dbReference type="RuleBase" id="RU000591"/>
    </source>
</evidence>
<dbReference type="GO" id="GO:0004252">
    <property type="term" value="F:serine-type endopeptidase activity"/>
    <property type="evidence" value="ECO:0007669"/>
    <property type="project" value="UniProtKB-UniRule"/>
</dbReference>
<dbReference type="Gene3D" id="3.30.230.10">
    <property type="match status" value="1"/>
</dbReference>
<dbReference type="InterPro" id="IPR014721">
    <property type="entry name" value="Ribsml_uS5_D2-typ_fold_subgr"/>
</dbReference>
<dbReference type="EMBL" id="MFJG01000025">
    <property type="protein sequence ID" value="OGG06135.1"/>
    <property type="molecule type" value="Genomic_DNA"/>
</dbReference>
<dbReference type="Gene3D" id="3.40.50.300">
    <property type="entry name" value="P-loop containing nucleotide triphosphate hydrolases"/>
    <property type="match status" value="1"/>
</dbReference>
<keyword evidence="3 10" id="KW-0645">Protease</keyword>
<dbReference type="InterPro" id="IPR008269">
    <property type="entry name" value="Lon_proteolytic"/>
</dbReference>
<dbReference type="CDD" id="cd19500">
    <property type="entry name" value="RecA-like_Lon"/>
    <property type="match status" value="1"/>
</dbReference>
<dbReference type="GO" id="GO:0004176">
    <property type="term" value="F:ATP-dependent peptidase activity"/>
    <property type="evidence" value="ECO:0007669"/>
    <property type="project" value="UniProtKB-UniRule"/>
</dbReference>
<dbReference type="GO" id="GO:0006515">
    <property type="term" value="P:protein quality control for misfolded or incompletely synthesized proteins"/>
    <property type="evidence" value="ECO:0007669"/>
    <property type="project" value="UniProtKB-UniRule"/>
</dbReference>
<dbReference type="InterPro" id="IPR003593">
    <property type="entry name" value="AAA+_ATPase"/>
</dbReference>
<keyword evidence="4 10" id="KW-0547">Nucleotide-binding</keyword>
<evidence type="ECO:0000256" key="3">
    <source>
        <dbReference type="ARBA" id="ARBA00022670"/>
    </source>
</evidence>
<keyword evidence="6 10" id="KW-0720">Serine protease</keyword>
<dbReference type="SUPFAM" id="SSF88697">
    <property type="entry name" value="PUA domain-like"/>
    <property type="match status" value="1"/>
</dbReference>
<dbReference type="SUPFAM" id="SSF52540">
    <property type="entry name" value="P-loop containing nucleoside triphosphate hydrolases"/>
    <property type="match status" value="1"/>
</dbReference>
<dbReference type="Proteomes" id="UP000178681">
    <property type="component" value="Unassembled WGS sequence"/>
</dbReference>
<feature type="coiled-coil region" evidence="16">
    <location>
        <begin position="185"/>
        <end position="256"/>
    </location>
</feature>
<feature type="binding site" evidence="10 13">
    <location>
        <begin position="382"/>
        <end position="389"/>
    </location>
    <ligand>
        <name>ATP</name>
        <dbReference type="ChEBI" id="CHEBI:30616"/>
    </ligand>
</feature>
<dbReference type="Pfam" id="PF02190">
    <property type="entry name" value="LON_substr_bdg"/>
    <property type="match status" value="1"/>
</dbReference>
<dbReference type="PANTHER" id="PTHR10046">
    <property type="entry name" value="ATP DEPENDENT LON PROTEASE FAMILY MEMBER"/>
    <property type="match status" value="1"/>
</dbReference>